<comment type="caution">
    <text evidence="4">The sequence shown here is derived from an EMBL/GenBank/DDBJ whole genome shotgun (WGS) entry which is preliminary data.</text>
</comment>
<name>A0A1V5MCY5_UNCT6</name>
<accession>A0A1V5MCY5</accession>
<protein>
    <submittedName>
        <fullName evidence="4">Galactokinase</fullName>
        <ecNumber evidence="4">2.7.1.6</ecNumber>
    </submittedName>
</protein>
<dbReference type="GO" id="GO:0005524">
    <property type="term" value="F:ATP binding"/>
    <property type="evidence" value="ECO:0007669"/>
    <property type="project" value="UniProtKB-KW"/>
</dbReference>
<dbReference type="GO" id="GO:0005829">
    <property type="term" value="C:cytosol"/>
    <property type="evidence" value="ECO:0007669"/>
    <property type="project" value="TreeGrafter"/>
</dbReference>
<evidence type="ECO:0000256" key="1">
    <source>
        <dbReference type="ARBA" id="ARBA00022741"/>
    </source>
</evidence>
<feature type="domain" description="GHMP kinase C-terminal" evidence="3">
    <location>
        <begin position="79"/>
        <end position="139"/>
    </location>
</feature>
<dbReference type="Gene3D" id="3.30.70.890">
    <property type="entry name" value="GHMP kinase, C-terminal domain"/>
    <property type="match status" value="1"/>
</dbReference>
<dbReference type="EMBL" id="MWAK01000238">
    <property type="protein sequence ID" value="OPZ90681.1"/>
    <property type="molecule type" value="Genomic_DNA"/>
</dbReference>
<keyword evidence="2" id="KW-0067">ATP-binding</keyword>
<reference evidence="4" key="1">
    <citation type="submission" date="2017-02" db="EMBL/GenBank/DDBJ databases">
        <title>Delving into the versatile metabolic prowess of the omnipresent phylum Bacteroidetes.</title>
        <authorList>
            <person name="Nobu M.K."/>
            <person name="Mei R."/>
            <person name="Narihiro T."/>
            <person name="Kuroda K."/>
            <person name="Liu W.-T."/>
        </authorList>
    </citation>
    <scope>NUCLEOTIDE SEQUENCE</scope>
    <source>
        <strain evidence="4">ADurb.Bin417</strain>
    </source>
</reference>
<evidence type="ECO:0000259" key="3">
    <source>
        <dbReference type="Pfam" id="PF08544"/>
    </source>
</evidence>
<keyword evidence="4" id="KW-0808">Transferase</keyword>
<dbReference type="PANTHER" id="PTHR10457">
    <property type="entry name" value="MEVALONATE KINASE/GALACTOKINASE"/>
    <property type="match status" value="1"/>
</dbReference>
<dbReference type="PANTHER" id="PTHR10457:SF7">
    <property type="entry name" value="GALACTOKINASE-RELATED"/>
    <property type="match status" value="1"/>
</dbReference>
<keyword evidence="1" id="KW-0547">Nucleotide-binding</keyword>
<dbReference type="EC" id="2.7.1.6" evidence="4"/>
<keyword evidence="4" id="KW-0418">Kinase</keyword>
<dbReference type="Proteomes" id="UP000485484">
    <property type="component" value="Unassembled WGS sequence"/>
</dbReference>
<dbReference type="SUPFAM" id="SSF55060">
    <property type="entry name" value="GHMP Kinase, C-terminal domain"/>
    <property type="match status" value="1"/>
</dbReference>
<evidence type="ECO:0000256" key="2">
    <source>
        <dbReference type="ARBA" id="ARBA00022840"/>
    </source>
</evidence>
<dbReference type="AlphaFoldDB" id="A0A1V5MCY5"/>
<dbReference type="InterPro" id="IPR013750">
    <property type="entry name" value="GHMP_kinase_C_dom"/>
</dbReference>
<dbReference type="InterPro" id="IPR036554">
    <property type="entry name" value="GHMP_kinase_C_sf"/>
</dbReference>
<dbReference type="Pfam" id="PF08544">
    <property type="entry name" value="GHMP_kinases_C"/>
    <property type="match status" value="1"/>
</dbReference>
<organism evidence="4">
    <name type="scientific">candidate division TA06 bacterium ADurb.Bin417</name>
    <dbReference type="NCBI Taxonomy" id="1852828"/>
    <lineage>
        <taxon>Bacteria</taxon>
        <taxon>Bacteria division TA06</taxon>
    </lineage>
</organism>
<dbReference type="GO" id="GO:0004335">
    <property type="term" value="F:galactokinase activity"/>
    <property type="evidence" value="ECO:0007669"/>
    <property type="project" value="UniProtKB-EC"/>
</dbReference>
<gene>
    <name evidence="4" type="primary">galK_2</name>
    <name evidence="4" type="ORF">BWY73_01263</name>
</gene>
<dbReference type="GO" id="GO:0006012">
    <property type="term" value="P:galactose metabolic process"/>
    <property type="evidence" value="ECO:0007669"/>
    <property type="project" value="TreeGrafter"/>
</dbReference>
<proteinExistence type="predicted"/>
<sequence>MVIFGLAECQRSYLGPNLMRRGQVEEFGRWMSVSHDGDRVVSWNEEGLSRPFTVDYSDPALDRLIREARRDREESLLRRQPGSFSCSTPQLDRLVDLARRQPGVKGAQLSGAGLGGCVMALVERERAGELAAALARDYYDPAGLEPDLFTCFPVAGSGILTA</sequence>
<evidence type="ECO:0000313" key="4">
    <source>
        <dbReference type="EMBL" id="OPZ90681.1"/>
    </source>
</evidence>